<organism evidence="2 3">
    <name type="scientific">Pristionchus entomophagus</name>
    <dbReference type="NCBI Taxonomy" id="358040"/>
    <lineage>
        <taxon>Eukaryota</taxon>
        <taxon>Metazoa</taxon>
        <taxon>Ecdysozoa</taxon>
        <taxon>Nematoda</taxon>
        <taxon>Chromadorea</taxon>
        <taxon>Rhabditida</taxon>
        <taxon>Rhabditina</taxon>
        <taxon>Diplogasteromorpha</taxon>
        <taxon>Diplogasteroidea</taxon>
        <taxon>Neodiplogasteridae</taxon>
        <taxon>Pristionchus</taxon>
    </lineage>
</organism>
<dbReference type="Proteomes" id="UP001432027">
    <property type="component" value="Unassembled WGS sequence"/>
</dbReference>
<feature type="non-terminal residue" evidence="2">
    <location>
        <position position="337"/>
    </location>
</feature>
<dbReference type="PANTHER" id="PTHR33845">
    <property type="entry name" value="C2H2-TYPE DOMAIN-CONTAINING PROTEIN"/>
    <property type="match status" value="1"/>
</dbReference>
<reference evidence="2" key="1">
    <citation type="submission" date="2023-10" db="EMBL/GenBank/DDBJ databases">
        <title>Genome assembly of Pristionchus species.</title>
        <authorList>
            <person name="Yoshida K."/>
            <person name="Sommer R.J."/>
        </authorList>
    </citation>
    <scope>NUCLEOTIDE SEQUENCE</scope>
    <source>
        <strain evidence="2">RS0144</strain>
    </source>
</reference>
<proteinExistence type="predicted"/>
<feature type="region of interest" description="Disordered" evidence="1">
    <location>
        <begin position="316"/>
        <end position="337"/>
    </location>
</feature>
<feature type="compositionally biased region" description="Acidic residues" evidence="1">
    <location>
        <begin position="326"/>
        <end position="337"/>
    </location>
</feature>
<comment type="caution">
    <text evidence="2">The sequence shown here is derived from an EMBL/GenBank/DDBJ whole genome shotgun (WGS) entry which is preliminary data.</text>
</comment>
<sequence length="337" mass="38022">AYHSLGTIASILHLAKINKVDVLSVSFSEAQNGKSSCDHVAAQTGLKGISVYLATVKRETTEAAEKAISKTLRPKIEHISEYGHFAFNGNTVCVWKNNNIGDGILHKDLSGFKRELKIEDEGGFLASTKSAEPDEGLMKKGEDQEMFWDAYLKKKGKTDVEPDDIDEIGSEGEETHYGNLLRHLDLGRHRIRPERIHLYDYALQLFKQGLEKIQTQNNILSEVSEAMTELTTGVDYSSDQGWALKGPRKHVVLSDKTKKFAQKLFHEGDKSGRKMAPAEVERLMKDDDHIKPNERMNAQQIRSFFSTLCRARNAQIHSRRASDQEMNGEEEEEDCED</sequence>
<feature type="non-terminal residue" evidence="2">
    <location>
        <position position="1"/>
    </location>
</feature>
<dbReference type="AlphaFoldDB" id="A0AAV5TXI6"/>
<gene>
    <name evidence="2" type="ORF">PENTCL1PPCAC_21108</name>
</gene>
<accession>A0AAV5TXI6</accession>
<protein>
    <submittedName>
        <fullName evidence="2">Uncharacterized protein</fullName>
    </submittedName>
</protein>
<evidence type="ECO:0000313" key="2">
    <source>
        <dbReference type="EMBL" id="GMS98933.1"/>
    </source>
</evidence>
<keyword evidence="3" id="KW-1185">Reference proteome</keyword>
<evidence type="ECO:0000256" key="1">
    <source>
        <dbReference type="SAM" id="MobiDB-lite"/>
    </source>
</evidence>
<evidence type="ECO:0000313" key="3">
    <source>
        <dbReference type="Proteomes" id="UP001432027"/>
    </source>
</evidence>
<name>A0AAV5TXI6_9BILA</name>
<dbReference type="EMBL" id="BTSX01000005">
    <property type="protein sequence ID" value="GMS98933.1"/>
    <property type="molecule type" value="Genomic_DNA"/>
</dbReference>
<dbReference type="PANTHER" id="PTHR33845:SF1">
    <property type="entry name" value="C2H2-TYPE DOMAIN-CONTAINING PROTEIN"/>
    <property type="match status" value="1"/>
</dbReference>